<evidence type="ECO:0000313" key="1">
    <source>
        <dbReference type="EMBL" id="CUO02869.1"/>
    </source>
</evidence>
<sequence>MNKERLRKDVYEMVWAKLTQQLKMHIAIEEDPEDDKLDDIEALISVSKYYGTFSWVLSREGQELQIHALDNGNVTLVIEEQVHRTIVIKLNYENDSNEFLTTVENTIVDFIQIFYTGNWHILADYLSPAASGETDWRELLDLYKKYEAEHPYMCGNITYL</sequence>
<gene>
    <name evidence="1" type="ORF">ERS852456_01418</name>
</gene>
<organism evidence="1 2">
    <name type="scientific">[Ruminococcus] torques</name>
    <dbReference type="NCBI Taxonomy" id="33039"/>
    <lineage>
        <taxon>Bacteria</taxon>
        <taxon>Bacillati</taxon>
        <taxon>Bacillota</taxon>
        <taxon>Clostridia</taxon>
        <taxon>Lachnospirales</taxon>
        <taxon>Lachnospiraceae</taxon>
        <taxon>Mediterraneibacter</taxon>
    </lineage>
</organism>
<dbReference type="AlphaFoldDB" id="A0A174BRQ0"/>
<dbReference type="EMBL" id="CYZO01000016">
    <property type="protein sequence ID" value="CUO02869.1"/>
    <property type="molecule type" value="Genomic_DNA"/>
</dbReference>
<name>A0A174BRQ0_9FIRM</name>
<reference evidence="1 2" key="1">
    <citation type="submission" date="2015-09" db="EMBL/GenBank/DDBJ databases">
        <authorList>
            <consortium name="Pathogen Informatics"/>
        </authorList>
    </citation>
    <scope>NUCLEOTIDE SEQUENCE [LARGE SCALE GENOMIC DNA]</scope>
    <source>
        <strain evidence="1 2">2789STDY5834841</strain>
    </source>
</reference>
<accession>A0A174BRQ0</accession>
<dbReference type="RefSeq" id="WP_055158926.1">
    <property type="nucleotide sequence ID" value="NZ_CYZO01000016.1"/>
</dbReference>
<protein>
    <submittedName>
        <fullName evidence="1">Uncharacterized protein</fullName>
    </submittedName>
</protein>
<dbReference type="Proteomes" id="UP000095787">
    <property type="component" value="Unassembled WGS sequence"/>
</dbReference>
<proteinExistence type="predicted"/>
<evidence type="ECO:0000313" key="2">
    <source>
        <dbReference type="Proteomes" id="UP000095787"/>
    </source>
</evidence>